<dbReference type="EMBL" id="JACCEM010000007">
    <property type="protein sequence ID" value="NYT50392.1"/>
    <property type="molecule type" value="Genomic_DNA"/>
</dbReference>
<proteinExistence type="predicted"/>
<dbReference type="Pfam" id="PF17806">
    <property type="entry name" value="SO_alpha_A3"/>
    <property type="match status" value="1"/>
</dbReference>
<reference evidence="4 5" key="1">
    <citation type="submission" date="2020-07" db="EMBL/GenBank/DDBJ databases">
        <title>Taxonomic revisions and descriptions of new bacterial species based on genomic comparisons in the high-G+C-content subgroup of the family Alcaligenaceae.</title>
        <authorList>
            <person name="Szabo A."/>
            <person name="Felfoldi T."/>
        </authorList>
    </citation>
    <scope>NUCLEOTIDE SEQUENCE [LARGE SCALE GENOMIC DNA]</scope>
    <source>
        <strain evidence="4 5">LMG 24012</strain>
    </source>
</reference>
<dbReference type="GO" id="GO:0016491">
    <property type="term" value="F:oxidoreductase activity"/>
    <property type="evidence" value="ECO:0007669"/>
    <property type="project" value="UniProtKB-KW"/>
</dbReference>
<feature type="domain" description="SoxA A3" evidence="3">
    <location>
        <begin position="394"/>
        <end position="450"/>
    </location>
</feature>
<comment type="caution">
    <text evidence="4">The sequence shown here is derived from an EMBL/GenBank/DDBJ whole genome shotgun (WGS) entry which is preliminary data.</text>
</comment>
<dbReference type="InterPro" id="IPR041854">
    <property type="entry name" value="BFD-like_2Fe2S-bd_dom_sf"/>
</dbReference>
<evidence type="ECO:0000256" key="1">
    <source>
        <dbReference type="ARBA" id="ARBA00023002"/>
    </source>
</evidence>
<accession>A0A853G3H0</accession>
<dbReference type="InterPro" id="IPR051691">
    <property type="entry name" value="Metab_Enz_Cyan_OpOx_G3PDH"/>
</dbReference>
<dbReference type="PANTHER" id="PTHR42949">
    <property type="entry name" value="ANAEROBIC GLYCEROL-3-PHOSPHATE DEHYDROGENASE SUBUNIT B"/>
    <property type="match status" value="1"/>
</dbReference>
<evidence type="ECO:0000259" key="2">
    <source>
        <dbReference type="Pfam" id="PF07992"/>
    </source>
</evidence>
<dbReference type="RefSeq" id="WP_180156288.1">
    <property type="nucleotide sequence ID" value="NZ_JACCEM010000007.1"/>
</dbReference>
<dbReference type="InterPro" id="IPR023753">
    <property type="entry name" value="FAD/NAD-binding_dom"/>
</dbReference>
<evidence type="ECO:0000313" key="4">
    <source>
        <dbReference type="EMBL" id="NYT50392.1"/>
    </source>
</evidence>
<dbReference type="PANTHER" id="PTHR42949:SF3">
    <property type="entry name" value="ANAEROBIC GLYCEROL-3-PHOSPHATE DEHYDROGENASE SUBUNIT B"/>
    <property type="match status" value="1"/>
</dbReference>
<keyword evidence="5" id="KW-1185">Reference proteome</keyword>
<dbReference type="PRINTS" id="PR00411">
    <property type="entry name" value="PNDRDTASEI"/>
</dbReference>
<dbReference type="InterPro" id="IPR041117">
    <property type="entry name" value="SoxA_A3"/>
</dbReference>
<dbReference type="Proteomes" id="UP000559809">
    <property type="component" value="Unassembled WGS sequence"/>
</dbReference>
<dbReference type="Pfam" id="PF07992">
    <property type="entry name" value="Pyr_redox_2"/>
    <property type="match status" value="1"/>
</dbReference>
<dbReference type="SUPFAM" id="SSF51905">
    <property type="entry name" value="FAD/NAD(P)-binding domain"/>
    <property type="match status" value="1"/>
</dbReference>
<name>A0A853G3H0_9BURK</name>
<dbReference type="Gene3D" id="3.50.50.60">
    <property type="entry name" value="FAD/NAD(P)-binding domain"/>
    <property type="match status" value="2"/>
</dbReference>
<sequence length="463" mass="48955">MDYDLVVIGAGPAGMAAAAEGANLGLKVLLLDEQPQAGGQIYRRVQQASPQAARVLGKDYIEGRALVARLDASGADTCFGAFVFDVSSQLDVSFQTDGVFRQVRARHIIVATGAMERASPFPGWTLPGVMTAGAAQIALKADAVIPSGRLAIAGCGPLVLLVAQQLLRAGATLAAVIETGELYNVRRAIGKLPAALRAHRDLRKGAAMLLGIWAGRVPWFRGSADLRALGTDRLHAIQFECQGTRQKMDVDTLLVHHGVVPNHQLTRLLGLAHHWNPEQLAWEVVCDALGQTSRPGVSVAGDGASIAGAKAAAARGALAALGAASALGAQPSEERLQHYRARLKTDMAIRPFLDTLYRPPGWIEQPADNTTICRCERVSAGTIREMADLGCAGPNQTKFFSRCGMGPCQGRVCGTPVSQLLAQRAGLDVDQVGAYHIRAPLKPLPLSLIASFDPDESSPTAQR</sequence>
<evidence type="ECO:0000259" key="3">
    <source>
        <dbReference type="Pfam" id="PF17806"/>
    </source>
</evidence>
<gene>
    <name evidence="4" type="ORF">H0A72_13825</name>
</gene>
<keyword evidence="1" id="KW-0560">Oxidoreductase</keyword>
<dbReference type="Gene3D" id="1.10.10.1100">
    <property type="entry name" value="BFD-like [2Fe-2S]-binding domain"/>
    <property type="match status" value="1"/>
</dbReference>
<dbReference type="PIRSF" id="PIRSF037495">
    <property type="entry name" value="Opine_OX_OoxA/HcnB"/>
    <property type="match status" value="1"/>
</dbReference>
<dbReference type="PRINTS" id="PR00368">
    <property type="entry name" value="FADPNR"/>
</dbReference>
<organism evidence="4 5">
    <name type="scientific">Parapusillimonas granuli</name>
    <dbReference type="NCBI Taxonomy" id="380911"/>
    <lineage>
        <taxon>Bacteria</taxon>
        <taxon>Pseudomonadati</taxon>
        <taxon>Pseudomonadota</taxon>
        <taxon>Betaproteobacteria</taxon>
        <taxon>Burkholderiales</taxon>
        <taxon>Alcaligenaceae</taxon>
        <taxon>Parapusillimonas</taxon>
    </lineage>
</organism>
<dbReference type="InterPro" id="IPR017224">
    <property type="entry name" value="Opine_Oxase_asu/HCN_bsu"/>
</dbReference>
<evidence type="ECO:0000313" key="5">
    <source>
        <dbReference type="Proteomes" id="UP000559809"/>
    </source>
</evidence>
<feature type="domain" description="FAD/NAD(P)-binding" evidence="2">
    <location>
        <begin position="3"/>
        <end position="315"/>
    </location>
</feature>
<dbReference type="CDD" id="cd19946">
    <property type="entry name" value="GlpA-like_Fer2_BFD-like"/>
    <property type="match status" value="1"/>
</dbReference>
<dbReference type="InterPro" id="IPR036188">
    <property type="entry name" value="FAD/NAD-bd_sf"/>
</dbReference>
<protein>
    <submittedName>
        <fullName evidence="4">FAD-dependent oxidoreductase</fullName>
    </submittedName>
</protein>
<dbReference type="AlphaFoldDB" id="A0A853G3H0"/>